<keyword evidence="1" id="KW-0732">Signal</keyword>
<comment type="caution">
    <text evidence="2">The sequence shown here is derived from an EMBL/GenBank/DDBJ whole genome shotgun (WGS) entry which is preliminary data.</text>
</comment>
<name>A0A1C3ELB3_9GAMM</name>
<dbReference type="RefSeq" id="WP_068901109.1">
    <property type="nucleotide sequence ID" value="NZ_JBHUIF010000013.1"/>
</dbReference>
<evidence type="ECO:0008006" key="4">
    <source>
        <dbReference type="Google" id="ProtNLM"/>
    </source>
</evidence>
<protein>
    <recommendedName>
        <fullName evidence="4">Solitary outer membrane autotransporter beta-barrel domain-containing protein</fullName>
    </recommendedName>
</protein>
<dbReference type="EMBL" id="LYBM01000011">
    <property type="protein sequence ID" value="ODA34033.1"/>
    <property type="molecule type" value="Genomic_DNA"/>
</dbReference>
<accession>A0A1C3ELB3</accession>
<dbReference type="AlphaFoldDB" id="A0A1C3ELB3"/>
<dbReference type="STRING" id="1080227.A8L45_08290"/>
<reference evidence="2 3" key="1">
    <citation type="submission" date="2016-05" db="EMBL/GenBank/DDBJ databases">
        <title>Genomic Taxonomy of the Vibrionaceae.</title>
        <authorList>
            <person name="Gomez-Gil B."/>
            <person name="Enciso-Ibarra J."/>
        </authorList>
    </citation>
    <scope>NUCLEOTIDE SEQUENCE [LARGE SCALE GENOMIC DNA]</scope>
    <source>
        <strain evidence="2 3">CAIM 1920</strain>
    </source>
</reference>
<feature type="signal peptide" evidence="1">
    <location>
        <begin position="1"/>
        <end position="23"/>
    </location>
</feature>
<gene>
    <name evidence="2" type="ORF">A8L45_08290</name>
</gene>
<dbReference type="InterPro" id="IPR036709">
    <property type="entry name" value="Autotransporte_beta_dom_sf"/>
</dbReference>
<dbReference type="SUPFAM" id="SSF103515">
    <property type="entry name" value="Autotransporter"/>
    <property type="match status" value="1"/>
</dbReference>
<evidence type="ECO:0000256" key="1">
    <source>
        <dbReference type="SAM" id="SignalP"/>
    </source>
</evidence>
<feature type="chain" id="PRO_5008673205" description="Solitary outer membrane autotransporter beta-barrel domain-containing protein" evidence="1">
    <location>
        <begin position="24"/>
        <end position="335"/>
    </location>
</feature>
<evidence type="ECO:0000313" key="2">
    <source>
        <dbReference type="EMBL" id="ODA34033.1"/>
    </source>
</evidence>
<dbReference type="OrthoDB" id="6080400at2"/>
<proteinExistence type="predicted"/>
<keyword evidence="3" id="KW-1185">Reference proteome</keyword>
<sequence>MKTSFAKHCVTAILAFWFLPAQADDDEFDLSNKVIQKLRAEVAHHVRENIESAVDGISLLTNNDILSASYIKIQGDEDGDIRFSGLKIPVTWRWVVPETGGESALFQLYVARGEAKTEERLFDEDIRKNISTFTSHSLGVTFNYRYQMSPGTWLIPSLSASYQTIENRYDHRGKFSGQFRPVFDGFLSNWRLDAITINPKLTFAEAWRYEGYDLLFSASYGYSHVYTTNFDSDVHNIDFDRNLFTTMMTAATPLNIPISSNPVLAELSYSFSHLPDSRFTSSKHIDIHRLQLTMEFTTGLGIHDSFLEQVTLVIGAGLGSGRELEVFDIGLKSPF</sequence>
<dbReference type="Proteomes" id="UP000094936">
    <property type="component" value="Unassembled WGS sequence"/>
</dbReference>
<organism evidence="2 3">
    <name type="scientific">Veronia pacifica</name>
    <dbReference type="NCBI Taxonomy" id="1080227"/>
    <lineage>
        <taxon>Bacteria</taxon>
        <taxon>Pseudomonadati</taxon>
        <taxon>Pseudomonadota</taxon>
        <taxon>Gammaproteobacteria</taxon>
        <taxon>Vibrionales</taxon>
        <taxon>Vibrionaceae</taxon>
        <taxon>Veronia</taxon>
    </lineage>
</organism>
<evidence type="ECO:0000313" key="3">
    <source>
        <dbReference type="Proteomes" id="UP000094936"/>
    </source>
</evidence>